<dbReference type="GO" id="GO:0005975">
    <property type="term" value="P:carbohydrate metabolic process"/>
    <property type="evidence" value="ECO:0007669"/>
    <property type="project" value="InterPro"/>
</dbReference>
<keyword evidence="3" id="KW-1133">Transmembrane helix</keyword>
<evidence type="ECO:0000313" key="4">
    <source>
        <dbReference type="EMBL" id="ENN74898.1"/>
    </source>
</evidence>
<dbReference type="EC" id="2.4.1.-" evidence="3"/>
<keyword evidence="3" id="KW-0735">Signal-anchor</keyword>
<evidence type="ECO:0000313" key="6">
    <source>
        <dbReference type="Proteomes" id="UP000019118"/>
    </source>
</evidence>
<dbReference type="GO" id="GO:0008107">
    <property type="term" value="F:galactoside 2-alpha-L-fucosyltransferase activity"/>
    <property type="evidence" value="ECO:0007669"/>
    <property type="project" value="InterPro"/>
</dbReference>
<evidence type="ECO:0000313" key="5">
    <source>
        <dbReference type="EnsemblMetazoa" id="XP_019763950.1"/>
    </source>
</evidence>
<dbReference type="PANTHER" id="PTHR11927">
    <property type="entry name" value="GALACTOSIDE 2-L-FUCOSYLTRANSFERASE"/>
    <property type="match status" value="1"/>
</dbReference>
<dbReference type="GO" id="GO:0032580">
    <property type="term" value="C:Golgi cisterna membrane"/>
    <property type="evidence" value="ECO:0007669"/>
    <property type="project" value="UniProtKB-SubCell"/>
</dbReference>
<dbReference type="PANTHER" id="PTHR11927:SF9">
    <property type="entry name" value="L-FUCOSYLTRANSFERASE"/>
    <property type="match status" value="1"/>
</dbReference>
<keyword evidence="3" id="KW-0812">Transmembrane</keyword>
<keyword evidence="2 3" id="KW-0808">Transferase</keyword>
<keyword evidence="3" id="KW-0472">Membrane</keyword>
<keyword evidence="1 3" id="KW-0328">Glycosyltransferase</keyword>
<comment type="pathway">
    <text evidence="3">Protein modification; protein glycosylation.</text>
</comment>
<keyword evidence="6" id="KW-1185">Reference proteome</keyword>
<feature type="transmembrane region" description="Helical" evidence="3">
    <location>
        <begin position="26"/>
        <end position="45"/>
    </location>
</feature>
<dbReference type="AlphaFoldDB" id="N6TAX4"/>
<name>N6TAX4_DENPD</name>
<dbReference type="InterPro" id="IPR002516">
    <property type="entry name" value="Glyco_trans_11"/>
</dbReference>
<proteinExistence type="inferred from homology"/>
<comment type="subcellular location">
    <subcellularLocation>
        <location evidence="3">Golgi apparatus</location>
        <location evidence="3">Golgi stack membrane</location>
        <topology evidence="3">Single-pass type II membrane protein</topology>
    </subcellularLocation>
</comment>
<dbReference type="OrthoDB" id="3226at2759"/>
<dbReference type="EMBL" id="KB741026">
    <property type="protein sequence ID" value="ENN74898.1"/>
    <property type="molecule type" value="Genomic_DNA"/>
</dbReference>
<dbReference type="Pfam" id="PF01531">
    <property type="entry name" value="Glyco_transf_11"/>
    <property type="match status" value="1"/>
</dbReference>
<protein>
    <recommendedName>
        <fullName evidence="3">L-Fucosyltransferase</fullName>
        <ecNumber evidence="3">2.4.1.-</ecNumber>
    </recommendedName>
</protein>
<dbReference type="KEGG" id="dpa:109540163"/>
<evidence type="ECO:0000256" key="3">
    <source>
        <dbReference type="RuleBase" id="RU363129"/>
    </source>
</evidence>
<dbReference type="CDD" id="cd11301">
    <property type="entry name" value="Fut1_Fut2_like"/>
    <property type="match status" value="1"/>
</dbReference>
<dbReference type="Proteomes" id="UP000019118">
    <property type="component" value="Unassembled WGS sequence"/>
</dbReference>
<dbReference type="EnsemblMetazoa" id="XM_019908391.1">
    <property type="protein sequence ID" value="XP_019763950.1"/>
    <property type="gene ID" value="LOC109540163"/>
</dbReference>
<sequence>MDSSVKSLIPDKASKERSKQCCSKNFIFLLVVVFCFLSTLVYIVFPDPFEFKAGAFLLQSTPPDAIRISETLKTSPTQHSTIENRPKYTFADLDKFLCAKQSEPPNNTRTVLKKPCPTRGIITAIAGGRTGNQMWEYASIWALGKKLGLEPFVPTCIKWKLEVMFDNLLLPTFRAIAHCPFDFNSSVSTVGNGNNEKSIILPRFNFRFSDAMPWMEQILKEFNFRKELKDKAQQTLHELLPKSSTLKYTFIAVHVRRTDYIKYVQRRFNQRPVTDNFFRKAMAYYRERFFNCAFIYISDDPNWCFNQFGNITDVYVASYHRYSSMEEDLALMEACNHSIIDYGTFGEWGSFLAGGHTVASNTQVINEATRKWGHWTLIDDVNTLTI</sequence>
<evidence type="ECO:0000256" key="2">
    <source>
        <dbReference type="ARBA" id="ARBA00022679"/>
    </source>
</evidence>
<keyword evidence="3" id="KW-0325">Glycoprotein</keyword>
<organism evidence="4">
    <name type="scientific">Dendroctonus ponderosae</name>
    <name type="common">Mountain pine beetle</name>
    <dbReference type="NCBI Taxonomy" id="77166"/>
    <lineage>
        <taxon>Eukaryota</taxon>
        <taxon>Metazoa</taxon>
        <taxon>Ecdysozoa</taxon>
        <taxon>Arthropoda</taxon>
        <taxon>Hexapoda</taxon>
        <taxon>Insecta</taxon>
        <taxon>Pterygota</taxon>
        <taxon>Neoptera</taxon>
        <taxon>Endopterygota</taxon>
        <taxon>Coleoptera</taxon>
        <taxon>Polyphaga</taxon>
        <taxon>Cucujiformia</taxon>
        <taxon>Curculionidae</taxon>
        <taxon>Scolytinae</taxon>
        <taxon>Dendroctonus</taxon>
    </lineage>
</organism>
<keyword evidence="3" id="KW-0333">Golgi apparatus</keyword>
<feature type="non-terminal residue" evidence="4">
    <location>
        <position position="1"/>
    </location>
</feature>
<dbReference type="HOGENOM" id="CLU_043399_1_0_1"/>
<accession>N6TAX4</accession>
<evidence type="ECO:0000256" key="1">
    <source>
        <dbReference type="ARBA" id="ARBA00022676"/>
    </source>
</evidence>
<reference evidence="5" key="2">
    <citation type="submission" date="2024-08" db="UniProtKB">
        <authorList>
            <consortium name="EnsemblMetazoa"/>
        </authorList>
    </citation>
    <scope>IDENTIFICATION</scope>
</reference>
<gene>
    <name evidence="5" type="primary">109540163</name>
    <name evidence="4" type="ORF">YQE_08476</name>
</gene>
<dbReference type="OMA" id="ATCHRIC"/>
<comment type="similarity">
    <text evidence="3">Belongs to the glycosyltransferase 11 family.</text>
</comment>
<dbReference type="UniPathway" id="UPA00378"/>
<reference evidence="4 6" key="1">
    <citation type="journal article" date="2013" name="Genome Biol.">
        <title>Draft genome of the mountain pine beetle, Dendroctonus ponderosae Hopkins, a major forest pest.</title>
        <authorList>
            <person name="Keeling C.I."/>
            <person name="Yuen M.M."/>
            <person name="Liao N.Y."/>
            <person name="Docking T.R."/>
            <person name="Chan S.K."/>
            <person name="Taylor G.A."/>
            <person name="Palmquist D.L."/>
            <person name="Jackman S.D."/>
            <person name="Nguyen A."/>
            <person name="Li M."/>
            <person name="Henderson H."/>
            <person name="Janes J.K."/>
            <person name="Zhao Y."/>
            <person name="Pandoh P."/>
            <person name="Moore R."/>
            <person name="Sperling F.A."/>
            <person name="Huber D.P."/>
            <person name="Birol I."/>
            <person name="Jones S.J."/>
            <person name="Bohlmann J."/>
        </authorList>
    </citation>
    <scope>NUCLEOTIDE SEQUENCE</scope>
</reference>